<feature type="compositionally biased region" description="Polar residues" evidence="7">
    <location>
        <begin position="69"/>
        <end position="79"/>
    </location>
</feature>
<dbReference type="GO" id="GO:0003723">
    <property type="term" value="F:RNA binding"/>
    <property type="evidence" value="ECO:0007669"/>
    <property type="project" value="UniProtKB-UniRule"/>
</dbReference>
<evidence type="ECO:0000259" key="8">
    <source>
        <dbReference type="PROSITE" id="PS51192"/>
    </source>
</evidence>
<feature type="domain" description="Helicase ATP-binding" evidence="8">
    <location>
        <begin position="127"/>
        <end position="328"/>
    </location>
</feature>
<comment type="similarity">
    <text evidence="6">Belongs to the DEAD box helicase family.</text>
</comment>
<evidence type="ECO:0000313" key="10">
    <source>
        <dbReference type="EMBL" id="CAB9522729.1"/>
    </source>
</evidence>
<dbReference type="InterPro" id="IPR014001">
    <property type="entry name" value="Helicase_ATP-bd"/>
</dbReference>
<dbReference type="InterPro" id="IPR044742">
    <property type="entry name" value="DEAD/DEAH_RhlB"/>
</dbReference>
<keyword evidence="2 6" id="KW-0378">Hydrolase</keyword>
<reference evidence="10" key="1">
    <citation type="submission" date="2020-06" db="EMBL/GenBank/DDBJ databases">
        <authorList>
            <consortium name="Plant Systems Biology data submission"/>
        </authorList>
    </citation>
    <scope>NUCLEOTIDE SEQUENCE</scope>
    <source>
        <strain evidence="10">D6</strain>
    </source>
</reference>
<feature type="compositionally biased region" description="Basic and acidic residues" evidence="7">
    <location>
        <begin position="390"/>
        <end position="399"/>
    </location>
</feature>
<keyword evidence="4 6" id="KW-0067">ATP-binding</keyword>
<keyword evidence="11" id="KW-1185">Reference proteome</keyword>
<dbReference type="PROSITE" id="PS51192">
    <property type="entry name" value="HELICASE_ATP_BIND_1"/>
    <property type="match status" value="1"/>
</dbReference>
<keyword evidence="3 6" id="KW-0347">Helicase</keyword>
<evidence type="ECO:0000256" key="6">
    <source>
        <dbReference type="RuleBase" id="RU365068"/>
    </source>
</evidence>
<dbReference type="Pfam" id="PF00271">
    <property type="entry name" value="Helicase_C"/>
    <property type="match status" value="1"/>
</dbReference>
<evidence type="ECO:0000313" key="11">
    <source>
        <dbReference type="Proteomes" id="UP001153069"/>
    </source>
</evidence>
<dbReference type="SUPFAM" id="SSF52540">
    <property type="entry name" value="P-loop containing nucleoside triphosphate hydrolases"/>
    <property type="match status" value="1"/>
</dbReference>
<comment type="caution">
    <text evidence="10">The sequence shown here is derived from an EMBL/GenBank/DDBJ whole genome shotgun (WGS) entry which is preliminary data.</text>
</comment>
<comment type="function">
    <text evidence="6">RNA helicase.</text>
</comment>
<accession>A0A9N8EMG0</accession>
<dbReference type="PANTHER" id="PTHR24031">
    <property type="entry name" value="RNA HELICASE"/>
    <property type="match status" value="1"/>
</dbReference>
<dbReference type="Proteomes" id="UP001153069">
    <property type="component" value="Unassembled WGS sequence"/>
</dbReference>
<feature type="compositionally biased region" description="Basic residues" evidence="7">
    <location>
        <begin position="8"/>
        <end position="26"/>
    </location>
</feature>
<dbReference type="EMBL" id="CAICTM010001332">
    <property type="protein sequence ID" value="CAB9522729.1"/>
    <property type="molecule type" value="Genomic_DNA"/>
</dbReference>
<keyword evidence="1 6" id="KW-0547">Nucleotide-binding</keyword>
<dbReference type="PROSITE" id="PS51194">
    <property type="entry name" value="HELICASE_CTER"/>
    <property type="match status" value="1"/>
</dbReference>
<keyword evidence="5 6" id="KW-0694">RNA-binding</keyword>
<dbReference type="SMART" id="SM00487">
    <property type="entry name" value="DEXDc"/>
    <property type="match status" value="1"/>
</dbReference>
<dbReference type="SMART" id="SM00490">
    <property type="entry name" value="HELICc"/>
    <property type="match status" value="1"/>
</dbReference>
<feature type="domain" description="Helicase C-terminal" evidence="9">
    <location>
        <begin position="428"/>
        <end position="602"/>
    </location>
</feature>
<proteinExistence type="inferred from homology"/>
<feature type="compositionally biased region" description="Basic and acidic residues" evidence="7">
    <location>
        <begin position="366"/>
        <end position="376"/>
    </location>
</feature>
<evidence type="ECO:0000256" key="7">
    <source>
        <dbReference type="SAM" id="MobiDB-lite"/>
    </source>
</evidence>
<dbReference type="Gene3D" id="3.40.50.300">
    <property type="entry name" value="P-loop containing nucleotide triphosphate hydrolases"/>
    <property type="match status" value="2"/>
</dbReference>
<feature type="region of interest" description="Disordered" evidence="7">
    <location>
        <begin position="1"/>
        <end position="80"/>
    </location>
</feature>
<name>A0A9N8EMG0_9STRA</name>
<dbReference type="CDD" id="cd00268">
    <property type="entry name" value="DEADc"/>
    <property type="match status" value="1"/>
</dbReference>
<organism evidence="10 11">
    <name type="scientific">Seminavis robusta</name>
    <dbReference type="NCBI Taxonomy" id="568900"/>
    <lineage>
        <taxon>Eukaryota</taxon>
        <taxon>Sar</taxon>
        <taxon>Stramenopiles</taxon>
        <taxon>Ochrophyta</taxon>
        <taxon>Bacillariophyta</taxon>
        <taxon>Bacillariophyceae</taxon>
        <taxon>Bacillariophycidae</taxon>
        <taxon>Naviculales</taxon>
        <taxon>Naviculaceae</taxon>
        <taxon>Seminavis</taxon>
    </lineage>
</organism>
<evidence type="ECO:0000256" key="4">
    <source>
        <dbReference type="ARBA" id="ARBA00022840"/>
    </source>
</evidence>
<dbReference type="GO" id="GO:0005524">
    <property type="term" value="F:ATP binding"/>
    <property type="evidence" value="ECO:0007669"/>
    <property type="project" value="UniProtKB-UniRule"/>
</dbReference>
<gene>
    <name evidence="10" type="ORF">SEMRO_1334_G263850.1</name>
</gene>
<dbReference type="InterPro" id="IPR001650">
    <property type="entry name" value="Helicase_C-like"/>
</dbReference>
<dbReference type="OrthoDB" id="42585at2759"/>
<dbReference type="GO" id="GO:0016787">
    <property type="term" value="F:hydrolase activity"/>
    <property type="evidence" value="ECO:0007669"/>
    <property type="project" value="UniProtKB-KW"/>
</dbReference>
<dbReference type="AlphaFoldDB" id="A0A9N8EMG0"/>
<dbReference type="GO" id="GO:0003724">
    <property type="term" value="F:RNA helicase activity"/>
    <property type="evidence" value="ECO:0007669"/>
    <property type="project" value="UniProtKB-EC"/>
</dbReference>
<comment type="domain">
    <text evidence="6">The Q motif is unique to and characteristic of the DEAD box family of RNA helicases and controls ATP binding and hydrolysis.</text>
</comment>
<dbReference type="Pfam" id="PF00270">
    <property type="entry name" value="DEAD"/>
    <property type="match status" value="1"/>
</dbReference>
<feature type="compositionally biased region" description="Acidic residues" evidence="7">
    <location>
        <begin position="377"/>
        <end position="389"/>
    </location>
</feature>
<evidence type="ECO:0000256" key="2">
    <source>
        <dbReference type="ARBA" id="ARBA00022801"/>
    </source>
</evidence>
<feature type="compositionally biased region" description="Basic and acidic residues" evidence="7">
    <location>
        <begin position="597"/>
        <end position="624"/>
    </location>
</feature>
<feature type="region of interest" description="Disordered" evidence="7">
    <location>
        <begin position="597"/>
        <end position="640"/>
    </location>
</feature>
<evidence type="ECO:0000256" key="5">
    <source>
        <dbReference type="ARBA" id="ARBA00022884"/>
    </source>
</evidence>
<dbReference type="InterPro" id="IPR011545">
    <property type="entry name" value="DEAD/DEAH_box_helicase_dom"/>
</dbReference>
<protein>
    <recommendedName>
        <fullName evidence="6">ATP-dependent RNA helicase</fullName>
        <ecNumber evidence="6">3.6.4.13</ecNumber>
    </recommendedName>
</protein>
<comment type="catalytic activity">
    <reaction evidence="6">
        <text>ATP + H2O = ADP + phosphate + H(+)</text>
        <dbReference type="Rhea" id="RHEA:13065"/>
        <dbReference type="ChEBI" id="CHEBI:15377"/>
        <dbReference type="ChEBI" id="CHEBI:15378"/>
        <dbReference type="ChEBI" id="CHEBI:30616"/>
        <dbReference type="ChEBI" id="CHEBI:43474"/>
        <dbReference type="ChEBI" id="CHEBI:456216"/>
        <dbReference type="EC" id="3.6.4.13"/>
    </reaction>
</comment>
<sequence>MSEASPNQKRRRGRGKRGGRKNKKRHLNDEATPTTSWSALERDWFAGSSASSDDKIPDPLTETDVTDNGEGSTRSSESMDTLEHLRHLWVNFCKKRQRPGKQSQEWQPRPIQLQAWSILMPPNDASSSKRTQTCNMIGLSPTASGKTLAFGAPMVIGANLYTMKKQPGSTTTIIYGIVLVPTRELALQVAKELEAMVSSLPQNTKTSGSSSIRVLACCGGGSQSTQDHIDILKTKGGQHLISATPGRLADIMEKLGRQQQDKEIIIRPRYLVMDECDRLAGNVDLAQQVTAILNACMSPDASLAFFSATYPQKVQETWKEWMQLSSKRCAMIRVDAVSMESNNNNKHNRKMQKMESDNNQQSQNDDAAKVPAKEGAEDKEEPADDSQEDDGTKKQTTKDAVKNDFLSRIPAYLVQTLHVCSEHKKPKKLITTLDRIRKEEQASQYHRQKRLGVVFFGRIKTLQYMSNFLKKQPSYNKNYACLELHSQLPQHMRNKNMQTFQSGRVTLLLATDIAARGLHVSNIGFVINYDFPGNLEQYVHRCGRAGRDHDPDAGRLPPTIYSFFTRSLAPMAPDVVSLLEACKAWVDPNLLALVNDDGKEARSKNKPKHDQDGGKPASREDKAGANEVDEEQFSDEDAFPELSAQKIVLKRASNVSDASSSSGDDSD</sequence>
<feature type="compositionally biased region" description="Acidic residues" evidence="7">
    <location>
        <begin position="627"/>
        <end position="639"/>
    </location>
</feature>
<feature type="region of interest" description="Disordered" evidence="7">
    <location>
        <begin position="338"/>
        <end position="399"/>
    </location>
</feature>
<evidence type="ECO:0000259" key="9">
    <source>
        <dbReference type="PROSITE" id="PS51194"/>
    </source>
</evidence>
<dbReference type="InterPro" id="IPR027417">
    <property type="entry name" value="P-loop_NTPase"/>
</dbReference>
<dbReference type="CDD" id="cd18787">
    <property type="entry name" value="SF2_C_DEAD"/>
    <property type="match status" value="1"/>
</dbReference>
<evidence type="ECO:0000256" key="3">
    <source>
        <dbReference type="ARBA" id="ARBA00022806"/>
    </source>
</evidence>
<evidence type="ECO:0000256" key="1">
    <source>
        <dbReference type="ARBA" id="ARBA00022741"/>
    </source>
</evidence>
<dbReference type="EC" id="3.6.4.13" evidence="6"/>